<dbReference type="PANTHER" id="PTHR10628">
    <property type="entry name" value="SIALIDASE"/>
    <property type="match status" value="1"/>
</dbReference>
<dbReference type="GO" id="GO:0004308">
    <property type="term" value="F:exo-alpha-sialidase activity"/>
    <property type="evidence" value="ECO:0007669"/>
    <property type="project" value="UniProtKB-EC"/>
</dbReference>
<organism evidence="6 7">
    <name type="scientific">Parabacteroides johnsonii</name>
    <dbReference type="NCBI Taxonomy" id="387661"/>
    <lineage>
        <taxon>Bacteria</taxon>
        <taxon>Pseudomonadati</taxon>
        <taxon>Bacteroidota</taxon>
        <taxon>Bacteroidia</taxon>
        <taxon>Bacteroidales</taxon>
        <taxon>Tannerellaceae</taxon>
        <taxon>Parabacteroides</taxon>
    </lineage>
</organism>
<comment type="similarity">
    <text evidence="2">Belongs to the glycosyl hydrolase 33 family.</text>
</comment>
<comment type="catalytic activity">
    <reaction evidence="1">
        <text>Hydrolysis of alpha-(2-&gt;3)-, alpha-(2-&gt;6)-, alpha-(2-&gt;8)- glycosidic linkages of terminal sialic acid residues in oligosaccharides, glycoproteins, glycolipids, colominic acid and synthetic substrates.</text>
        <dbReference type="EC" id="3.2.1.18"/>
    </reaction>
</comment>
<dbReference type="EMBL" id="NFIJ01000019">
    <property type="protein sequence ID" value="OUO03761.1"/>
    <property type="molecule type" value="Genomic_DNA"/>
</dbReference>
<dbReference type="GO" id="GO:0006689">
    <property type="term" value="P:ganglioside catabolic process"/>
    <property type="evidence" value="ECO:0007669"/>
    <property type="project" value="TreeGrafter"/>
</dbReference>
<dbReference type="GO" id="GO:0005737">
    <property type="term" value="C:cytoplasm"/>
    <property type="evidence" value="ECO:0007669"/>
    <property type="project" value="TreeGrafter"/>
</dbReference>
<dbReference type="InterPro" id="IPR036278">
    <property type="entry name" value="Sialidase_sf"/>
</dbReference>
<dbReference type="GO" id="GO:0016020">
    <property type="term" value="C:membrane"/>
    <property type="evidence" value="ECO:0007669"/>
    <property type="project" value="TreeGrafter"/>
</dbReference>
<evidence type="ECO:0000313" key="7">
    <source>
        <dbReference type="Proteomes" id="UP000195975"/>
    </source>
</evidence>
<keyword evidence="4" id="KW-0732">Signal</keyword>
<feature type="chain" id="PRO_5040173240" description="exo-alpha-sialidase" evidence="4">
    <location>
        <begin position="22"/>
        <end position="378"/>
    </location>
</feature>
<accession>A0A9Q5SQ39</accession>
<gene>
    <name evidence="6" type="ORF">B5F96_14795</name>
</gene>
<evidence type="ECO:0000256" key="3">
    <source>
        <dbReference type="ARBA" id="ARBA00012733"/>
    </source>
</evidence>
<evidence type="ECO:0000256" key="2">
    <source>
        <dbReference type="ARBA" id="ARBA00009348"/>
    </source>
</evidence>
<dbReference type="Pfam" id="PF13088">
    <property type="entry name" value="BNR_2"/>
    <property type="match status" value="1"/>
</dbReference>
<dbReference type="InterPro" id="IPR026856">
    <property type="entry name" value="Sialidase_fam"/>
</dbReference>
<dbReference type="EC" id="3.2.1.18" evidence="3"/>
<dbReference type="Gene3D" id="2.120.10.10">
    <property type="match status" value="1"/>
</dbReference>
<comment type="caution">
    <text evidence="6">The sequence shown here is derived from an EMBL/GenBank/DDBJ whole genome shotgun (WGS) entry which is preliminary data.</text>
</comment>
<dbReference type="SUPFAM" id="SSF50939">
    <property type="entry name" value="Sialidases"/>
    <property type="match status" value="1"/>
</dbReference>
<evidence type="ECO:0000313" key="6">
    <source>
        <dbReference type="EMBL" id="OUO03761.1"/>
    </source>
</evidence>
<evidence type="ECO:0000256" key="1">
    <source>
        <dbReference type="ARBA" id="ARBA00000427"/>
    </source>
</evidence>
<dbReference type="CDD" id="cd15482">
    <property type="entry name" value="Sialidase_non-viral"/>
    <property type="match status" value="1"/>
</dbReference>
<dbReference type="GO" id="GO:0009313">
    <property type="term" value="P:oligosaccharide catabolic process"/>
    <property type="evidence" value="ECO:0007669"/>
    <property type="project" value="TreeGrafter"/>
</dbReference>
<evidence type="ECO:0000256" key="4">
    <source>
        <dbReference type="SAM" id="SignalP"/>
    </source>
</evidence>
<feature type="signal peptide" evidence="4">
    <location>
        <begin position="1"/>
        <end position="21"/>
    </location>
</feature>
<evidence type="ECO:0000259" key="5">
    <source>
        <dbReference type="Pfam" id="PF13088"/>
    </source>
</evidence>
<dbReference type="PANTHER" id="PTHR10628:SF30">
    <property type="entry name" value="EXO-ALPHA-SIALIDASE"/>
    <property type="match status" value="1"/>
</dbReference>
<proteinExistence type="inferred from homology"/>
<name>A0A9Q5SQ39_9BACT</name>
<sequence length="378" mass="42252">MKNIVITCFFVLMQLGILVQAQTNTTTDIYQKGQDGYTCFRIPAIVQSKAGTLLAFAEARKNSCSDTGNIDLVVKRSEDGGKTWSRIITVWDDGDNVCGNPSPIVDQETGRIILISCWNLGEDHEKQIIDKTSKDSRRVYVLYSDNDGKSWSTPKEITSSVKHPNWTWYATGPCHGIQLQSKKTKGRLVVAANHMVAGTKTYHSQLIYSDDKGETWKLGGIVNEHGGNESSVVELKNGDLMLNMRNYNRKESKSRSYVISKDGGETVSQISYLPELIEPVCQGSTLNYMKRGKISNNILFSNPASTDKREKMTIKLSENNGETWSYAYQVYSGPSAYSDLTNLGNGNIGLLYEYGINNPYEKIGFTIIPFEQLKKQNK</sequence>
<dbReference type="Proteomes" id="UP000195975">
    <property type="component" value="Unassembled WGS sequence"/>
</dbReference>
<dbReference type="AlphaFoldDB" id="A0A9Q5SQ39"/>
<protein>
    <recommendedName>
        <fullName evidence="3">exo-alpha-sialidase</fullName>
        <ecNumber evidence="3">3.2.1.18</ecNumber>
    </recommendedName>
</protein>
<dbReference type="RefSeq" id="WP_021862376.1">
    <property type="nucleotide sequence ID" value="NZ_CAJLBM010000037.1"/>
</dbReference>
<feature type="domain" description="Sialidase" evidence="5">
    <location>
        <begin position="51"/>
        <end position="349"/>
    </location>
</feature>
<reference evidence="7" key="1">
    <citation type="submission" date="2017-04" db="EMBL/GenBank/DDBJ databases">
        <title>Function of individual gut microbiota members based on whole genome sequencing of pure cultures obtained from chicken caecum.</title>
        <authorList>
            <person name="Medvecky M."/>
            <person name="Cejkova D."/>
            <person name="Polansky O."/>
            <person name="Karasova D."/>
            <person name="Kubasova T."/>
            <person name="Cizek A."/>
            <person name="Rychlik I."/>
        </authorList>
    </citation>
    <scope>NUCLEOTIDE SEQUENCE [LARGE SCALE GENOMIC DNA]</scope>
    <source>
        <strain evidence="7">An42</strain>
    </source>
</reference>
<dbReference type="InterPro" id="IPR011040">
    <property type="entry name" value="Sialidase"/>
</dbReference>